<dbReference type="InterPro" id="IPR037239">
    <property type="entry name" value="OSBP_sf"/>
</dbReference>
<feature type="region of interest" description="Disordered" evidence="5">
    <location>
        <begin position="397"/>
        <end position="447"/>
    </location>
</feature>
<dbReference type="GO" id="GO:0032934">
    <property type="term" value="F:sterol binding"/>
    <property type="evidence" value="ECO:0007669"/>
    <property type="project" value="TreeGrafter"/>
</dbReference>
<comment type="caution">
    <text evidence="7">The sequence shown here is derived from an EMBL/GenBank/DDBJ whole genome shotgun (WGS) entry which is preliminary data.</text>
</comment>
<dbReference type="GO" id="GO:0097038">
    <property type="term" value="C:perinuclear endoplasmic reticulum"/>
    <property type="evidence" value="ECO:0007669"/>
    <property type="project" value="TreeGrafter"/>
</dbReference>
<dbReference type="InterPro" id="IPR001849">
    <property type="entry name" value="PH_domain"/>
</dbReference>
<dbReference type="Pfam" id="PF01237">
    <property type="entry name" value="Oxysterol_BP"/>
    <property type="match status" value="1"/>
</dbReference>
<dbReference type="AlphaFoldDB" id="A0AA91PYI0"/>
<dbReference type="GO" id="GO:0005829">
    <property type="term" value="C:cytosol"/>
    <property type="evidence" value="ECO:0007669"/>
    <property type="project" value="TreeGrafter"/>
</dbReference>
<dbReference type="GO" id="GO:0006897">
    <property type="term" value="P:endocytosis"/>
    <property type="evidence" value="ECO:0007669"/>
    <property type="project" value="EnsemblFungi"/>
</dbReference>
<dbReference type="GO" id="GO:0000742">
    <property type="term" value="P:karyogamy involved in conjugation with cellular fusion"/>
    <property type="evidence" value="ECO:0007669"/>
    <property type="project" value="EnsemblFungi"/>
</dbReference>
<dbReference type="Gene3D" id="2.60.120.680">
    <property type="entry name" value="GOLD domain"/>
    <property type="match status" value="1"/>
</dbReference>
<keyword evidence="3" id="KW-0445">Lipid transport</keyword>
<name>A0AA91PYI0_CLALS</name>
<dbReference type="SMART" id="SM00233">
    <property type="entry name" value="PH"/>
    <property type="match status" value="1"/>
</dbReference>
<dbReference type="GO" id="GO:0006887">
    <property type="term" value="P:exocytosis"/>
    <property type="evidence" value="ECO:0007669"/>
    <property type="project" value="EnsemblFungi"/>
</dbReference>
<dbReference type="OMA" id="SYFVRWV"/>
<reference evidence="7 8" key="1">
    <citation type="submission" date="2017-04" db="EMBL/GenBank/DDBJ databases">
        <title>Draft genome of the yeast Clavispora lusitaniae type strain CBS 6936.</title>
        <authorList>
            <person name="Durrens P."/>
            <person name="Klopp C."/>
            <person name="Biteau N."/>
            <person name="Fitton-Ouhabi V."/>
            <person name="Dementhon K."/>
            <person name="Accoceberry I."/>
            <person name="Sherman D.J."/>
            <person name="Noel T."/>
        </authorList>
    </citation>
    <scope>NUCLEOTIDE SEQUENCE [LARGE SCALE GENOMIC DNA]</scope>
    <source>
        <strain evidence="7 8">CBS 6936</strain>
    </source>
</reference>
<evidence type="ECO:0000256" key="5">
    <source>
        <dbReference type="SAM" id="MobiDB-lite"/>
    </source>
</evidence>
<dbReference type="SUPFAM" id="SSF101576">
    <property type="entry name" value="Supernatant protein factor (SPF), C-terminal domain"/>
    <property type="match status" value="1"/>
</dbReference>
<dbReference type="GO" id="GO:0005886">
    <property type="term" value="C:plasma membrane"/>
    <property type="evidence" value="ECO:0007669"/>
    <property type="project" value="EnsemblFungi"/>
</dbReference>
<proteinExistence type="inferred from homology"/>
<dbReference type="GO" id="GO:0120015">
    <property type="term" value="F:sterol transfer activity"/>
    <property type="evidence" value="ECO:0007669"/>
    <property type="project" value="EnsemblFungi"/>
</dbReference>
<dbReference type="GO" id="GO:0061709">
    <property type="term" value="P:reticulophagy"/>
    <property type="evidence" value="ECO:0007669"/>
    <property type="project" value="EnsemblFungi"/>
</dbReference>
<evidence type="ECO:0000256" key="3">
    <source>
        <dbReference type="ARBA" id="ARBA00023055"/>
    </source>
</evidence>
<evidence type="ECO:0000256" key="4">
    <source>
        <dbReference type="ARBA" id="ARBA00023121"/>
    </source>
</evidence>
<accession>A0AA91PYI0</accession>
<organism evidence="7 8">
    <name type="scientific">Clavispora lusitaniae</name>
    <name type="common">Candida lusitaniae</name>
    <dbReference type="NCBI Taxonomy" id="36911"/>
    <lineage>
        <taxon>Eukaryota</taxon>
        <taxon>Fungi</taxon>
        <taxon>Dikarya</taxon>
        <taxon>Ascomycota</taxon>
        <taxon>Saccharomycotina</taxon>
        <taxon>Pichiomycetes</taxon>
        <taxon>Metschnikowiaceae</taxon>
        <taxon>Clavispora</taxon>
    </lineage>
</organism>
<evidence type="ECO:0000313" key="8">
    <source>
        <dbReference type="Proteomes" id="UP000195602"/>
    </source>
</evidence>
<gene>
    <name evidence="7" type="ORF">A9F13_10g00748</name>
</gene>
<feature type="domain" description="PH" evidence="6">
    <location>
        <begin position="213"/>
        <end position="306"/>
    </location>
</feature>
<dbReference type="SUPFAM" id="SSF144000">
    <property type="entry name" value="Oxysterol-binding protein-like"/>
    <property type="match status" value="1"/>
</dbReference>
<evidence type="ECO:0000256" key="2">
    <source>
        <dbReference type="ARBA" id="ARBA00022448"/>
    </source>
</evidence>
<dbReference type="PANTHER" id="PTHR10972:SF203">
    <property type="entry name" value="OXYSTEROL-BINDING PROTEIN HOMOLOG 3"/>
    <property type="match status" value="1"/>
</dbReference>
<protein>
    <submittedName>
        <fullName evidence="7">Oxysterol-binding protein</fullName>
    </submittedName>
</protein>
<dbReference type="GO" id="GO:0007124">
    <property type="term" value="P:pseudohyphal growth"/>
    <property type="evidence" value="ECO:0007669"/>
    <property type="project" value="EnsemblFungi"/>
</dbReference>
<dbReference type="Gene3D" id="2.30.29.30">
    <property type="entry name" value="Pleckstrin-homology domain (PH domain)/Phosphotyrosine-binding domain (PTB)"/>
    <property type="match status" value="1"/>
</dbReference>
<dbReference type="GO" id="GO:0035621">
    <property type="term" value="P:ER to Golgi ceramide transport"/>
    <property type="evidence" value="ECO:0007669"/>
    <property type="project" value="EnsemblFungi"/>
</dbReference>
<evidence type="ECO:0000256" key="1">
    <source>
        <dbReference type="ARBA" id="ARBA00008842"/>
    </source>
</evidence>
<dbReference type="GO" id="GO:0001403">
    <property type="term" value="P:invasive growth in response to glucose limitation"/>
    <property type="evidence" value="ECO:0007669"/>
    <property type="project" value="EnsemblFungi"/>
</dbReference>
<dbReference type="KEGG" id="clus:A9F13_10g00748"/>
<evidence type="ECO:0000259" key="6">
    <source>
        <dbReference type="PROSITE" id="PS50003"/>
    </source>
</evidence>
<dbReference type="PROSITE" id="PS50003">
    <property type="entry name" value="PH_DOMAIN"/>
    <property type="match status" value="1"/>
</dbReference>
<dbReference type="Gene3D" id="2.40.160.120">
    <property type="match status" value="1"/>
</dbReference>
<sequence>METLEIHSKDFLVKWVHAPDNCSIVWELKPLKKSINFGIYKKSDFSTSTDSLAGESSDRNNAPERPMAPFSDSSDTMDSIAMNRMRSQSVASVNQITESSTYKTKSRSSTFSSNLNSSNLVPIKKYNKLIPGELLKGTFEITKGGMFAFIFDNSFSKTTSKKVLFSSTIVPNADSSSMSKASSFINNGTPLPSPSFGPRSKDLSNNIMTTKNGEVLQSVLLKKRRKKLQGFTKRLFVLNFKYGTLSYFKNNDKNLRGQMPIKSSIVSANSKTREFFIDSGMEVWDLKALNKDDFDAWVDAFNIVKKNESTPQESAAKGHNDDYKSILVDTERRLASLLSGDYDKSELEKHISAICSQVQEFLERNSGLDLSPSVSTAEFFDARDEIDESVVIMDSFPTEKKWDDESEEHESSDSDSNSEDELPVPSASLHDAASEQNPSTTDDADLSLCPLPLEPVKRIADVPVFEHDPPSLLSFVRKNVGKDMSSLSMPVDMNEPVSILQKYAEILEYCDMIDNALQGNYSEASGEKILRIAAFAVTYLSSMRKKVRSLRKPFNPLLGETFELVREDKGFRLVSEKVSHRPAVFAMNAESQTWTLSFSPAPTQKFWGKTSEFYTSGTVRLSIKSTGEVFTWNHPTCVLKNIIAGEKYTEPSSSISVKSSSGQRAVVEFAKGGMFTGRSEDLTIKAYDSQKRSLPSTVVGTWTESMTLKSGTIEKTIWTAGAMLPNWEKKFGFTEFVGTLNKITKIEDGFLPPSDSRLRPDMQAYEKCDISSAEKLKHQLEEGQRARRKKLEQSGGSHVPLYFVHEGGDPSKPETGEWVYKKGPESYWNRRKAQKWPETAKLW</sequence>
<dbReference type="InterPro" id="IPR011993">
    <property type="entry name" value="PH-like_dom_sf"/>
</dbReference>
<dbReference type="InterPro" id="IPR036598">
    <property type="entry name" value="GOLD_dom_sf"/>
</dbReference>
<dbReference type="GO" id="GO:0032541">
    <property type="term" value="C:cortical endoplasmic reticulum"/>
    <property type="evidence" value="ECO:0007669"/>
    <property type="project" value="EnsemblFungi"/>
</dbReference>
<keyword evidence="4" id="KW-0446">Lipid-binding</keyword>
<dbReference type="Proteomes" id="UP000195602">
    <property type="component" value="Unassembled WGS sequence"/>
</dbReference>
<dbReference type="CDD" id="cd13289">
    <property type="entry name" value="PH_Osh3p_yeast"/>
    <property type="match status" value="1"/>
</dbReference>
<feature type="region of interest" description="Disordered" evidence="5">
    <location>
        <begin position="46"/>
        <end position="73"/>
    </location>
</feature>
<dbReference type="GO" id="GO:0030011">
    <property type="term" value="P:maintenance of cell polarity"/>
    <property type="evidence" value="ECO:0007669"/>
    <property type="project" value="EnsemblFungi"/>
</dbReference>
<dbReference type="FunFam" id="2.40.160.120:FF:000001">
    <property type="entry name" value="Oxysterol-binding protein"/>
    <property type="match status" value="1"/>
</dbReference>
<keyword evidence="2" id="KW-0813">Transport</keyword>
<dbReference type="Pfam" id="PF15409">
    <property type="entry name" value="PH_8"/>
    <property type="match status" value="1"/>
</dbReference>
<comment type="similarity">
    <text evidence="1">Belongs to the OSBP family.</text>
</comment>
<dbReference type="PANTHER" id="PTHR10972">
    <property type="entry name" value="OXYSTEROL-BINDING PROTEIN-RELATED"/>
    <property type="match status" value="1"/>
</dbReference>
<dbReference type="InterPro" id="IPR041680">
    <property type="entry name" value="PH_8"/>
</dbReference>
<dbReference type="InterPro" id="IPR000648">
    <property type="entry name" value="Oxysterol-bd"/>
</dbReference>
<dbReference type="GO" id="GO:0034727">
    <property type="term" value="P:piecemeal microautophagy of the nucleus"/>
    <property type="evidence" value="ECO:0007669"/>
    <property type="project" value="EnsemblFungi"/>
</dbReference>
<dbReference type="SUPFAM" id="SSF50729">
    <property type="entry name" value="PH domain-like"/>
    <property type="match status" value="1"/>
</dbReference>
<dbReference type="Gene3D" id="3.30.70.3490">
    <property type="match status" value="1"/>
</dbReference>
<evidence type="ECO:0000313" key="7">
    <source>
        <dbReference type="EMBL" id="OVF07944.1"/>
    </source>
</evidence>
<dbReference type="EMBL" id="LYUB02000010">
    <property type="protein sequence ID" value="OVF07944.1"/>
    <property type="molecule type" value="Genomic_DNA"/>
</dbReference>